<sequence length="62" mass="6644">FAECINSYGPILLRVWHGKVIVITGRHQKGGGLPADRPRMVAAGEISSCGLRMTLAPAGEHF</sequence>
<dbReference type="AlphaFoldDB" id="A0AAD4E1J0"/>
<proteinExistence type="predicted"/>
<gene>
    <name evidence="1" type="ORF">F5891DRAFT_956447</name>
</gene>
<protein>
    <submittedName>
        <fullName evidence="1">Uncharacterized protein</fullName>
    </submittedName>
</protein>
<comment type="caution">
    <text evidence="1">The sequence shown here is derived from an EMBL/GenBank/DDBJ whole genome shotgun (WGS) entry which is preliminary data.</text>
</comment>
<name>A0AAD4E1J0_9AGAM</name>
<dbReference type="Proteomes" id="UP001195769">
    <property type="component" value="Unassembled WGS sequence"/>
</dbReference>
<feature type="non-terminal residue" evidence="1">
    <location>
        <position position="1"/>
    </location>
</feature>
<dbReference type="EMBL" id="JABBWK010000043">
    <property type="protein sequence ID" value="KAG1897845.1"/>
    <property type="molecule type" value="Genomic_DNA"/>
</dbReference>
<keyword evidence="2" id="KW-1185">Reference proteome</keyword>
<reference evidence="1" key="1">
    <citation type="journal article" date="2020" name="New Phytol.">
        <title>Comparative genomics reveals dynamic genome evolution in host specialist ectomycorrhizal fungi.</title>
        <authorList>
            <person name="Lofgren L.A."/>
            <person name="Nguyen N.H."/>
            <person name="Vilgalys R."/>
            <person name="Ruytinx J."/>
            <person name="Liao H.L."/>
            <person name="Branco S."/>
            <person name="Kuo A."/>
            <person name="LaButti K."/>
            <person name="Lipzen A."/>
            <person name="Andreopoulos W."/>
            <person name="Pangilinan J."/>
            <person name="Riley R."/>
            <person name="Hundley H."/>
            <person name="Na H."/>
            <person name="Barry K."/>
            <person name="Grigoriev I.V."/>
            <person name="Stajich J.E."/>
            <person name="Kennedy P.G."/>
        </authorList>
    </citation>
    <scope>NUCLEOTIDE SEQUENCE</scope>
    <source>
        <strain evidence="1">FC203</strain>
    </source>
</reference>
<evidence type="ECO:0000313" key="1">
    <source>
        <dbReference type="EMBL" id="KAG1897845.1"/>
    </source>
</evidence>
<organism evidence="1 2">
    <name type="scientific">Suillus fuscotomentosus</name>
    <dbReference type="NCBI Taxonomy" id="1912939"/>
    <lineage>
        <taxon>Eukaryota</taxon>
        <taxon>Fungi</taxon>
        <taxon>Dikarya</taxon>
        <taxon>Basidiomycota</taxon>
        <taxon>Agaricomycotina</taxon>
        <taxon>Agaricomycetes</taxon>
        <taxon>Agaricomycetidae</taxon>
        <taxon>Boletales</taxon>
        <taxon>Suillineae</taxon>
        <taxon>Suillaceae</taxon>
        <taxon>Suillus</taxon>
    </lineage>
</organism>
<accession>A0AAD4E1J0</accession>
<dbReference type="GeneID" id="64669706"/>
<dbReference type="RefSeq" id="XP_041223421.1">
    <property type="nucleotide sequence ID" value="XM_041375408.1"/>
</dbReference>
<evidence type="ECO:0000313" key="2">
    <source>
        <dbReference type="Proteomes" id="UP001195769"/>
    </source>
</evidence>